<gene>
    <name evidence="2" type="primary">tnpA</name>
    <name evidence="2" type="ORF">DHW31_06395</name>
</gene>
<organism evidence="2 3">
    <name type="scientific">Bacteroides graminisolvens</name>
    <dbReference type="NCBI Taxonomy" id="477666"/>
    <lineage>
        <taxon>Bacteria</taxon>
        <taxon>Pseudomonadati</taxon>
        <taxon>Bacteroidota</taxon>
        <taxon>Bacteroidia</taxon>
        <taxon>Bacteroidales</taxon>
        <taxon>Bacteroidaceae</taxon>
        <taxon>Bacteroides</taxon>
    </lineage>
</organism>
<dbReference type="InterPro" id="IPR036515">
    <property type="entry name" value="Transposase_17_sf"/>
</dbReference>
<evidence type="ECO:0000313" key="3">
    <source>
        <dbReference type="Proteomes" id="UP000263098"/>
    </source>
</evidence>
<dbReference type="PANTHER" id="PTHR33360">
    <property type="entry name" value="TRANSPOSASE FOR INSERTION SEQUENCE ELEMENT IS200"/>
    <property type="match status" value="1"/>
</dbReference>
<dbReference type="NCBIfam" id="NF033573">
    <property type="entry name" value="transpos_IS200"/>
    <property type="match status" value="1"/>
</dbReference>
<dbReference type="SMART" id="SM01321">
    <property type="entry name" value="Y1_Tnp"/>
    <property type="match status" value="1"/>
</dbReference>
<comment type="caution">
    <text evidence="2">The sequence shown here is derived from an EMBL/GenBank/DDBJ whole genome shotgun (WGS) entry which is preliminary data.</text>
</comment>
<protein>
    <submittedName>
        <fullName evidence="2">IS200/IS605 family transposase</fullName>
    </submittedName>
</protein>
<dbReference type="GO" id="GO:0004803">
    <property type="term" value="F:transposase activity"/>
    <property type="evidence" value="ECO:0007669"/>
    <property type="project" value="InterPro"/>
</dbReference>
<dbReference type="AlphaFoldDB" id="A0A3D2SEZ2"/>
<dbReference type="SUPFAM" id="SSF143422">
    <property type="entry name" value="Transposase IS200-like"/>
    <property type="match status" value="1"/>
</dbReference>
<dbReference type="PANTHER" id="PTHR33360:SF2">
    <property type="entry name" value="TRANSPOSASE FOR INSERTION SEQUENCE ELEMENT IS200"/>
    <property type="match status" value="1"/>
</dbReference>
<dbReference type="GO" id="GO:0006313">
    <property type="term" value="P:DNA transposition"/>
    <property type="evidence" value="ECO:0007669"/>
    <property type="project" value="InterPro"/>
</dbReference>
<dbReference type="InterPro" id="IPR002686">
    <property type="entry name" value="Transposase_17"/>
</dbReference>
<dbReference type="Proteomes" id="UP000263098">
    <property type="component" value="Unassembled WGS sequence"/>
</dbReference>
<proteinExistence type="predicted"/>
<dbReference type="EMBL" id="DPVG01000228">
    <property type="protein sequence ID" value="HCK24404.1"/>
    <property type="molecule type" value="Genomic_DNA"/>
</dbReference>
<name>A0A3D2SEZ2_9BACE</name>
<evidence type="ECO:0000313" key="2">
    <source>
        <dbReference type="EMBL" id="HCK24404.1"/>
    </source>
</evidence>
<feature type="domain" description="Transposase IS200-like" evidence="1">
    <location>
        <begin position="2"/>
        <end position="100"/>
    </location>
</feature>
<dbReference type="Gene3D" id="3.30.70.1290">
    <property type="entry name" value="Transposase IS200-like"/>
    <property type="match status" value="1"/>
</dbReference>
<reference evidence="2 3" key="1">
    <citation type="journal article" date="2018" name="Nat. Biotechnol.">
        <title>A standardized bacterial taxonomy based on genome phylogeny substantially revises the tree of life.</title>
        <authorList>
            <person name="Parks D.H."/>
            <person name="Chuvochina M."/>
            <person name="Waite D.W."/>
            <person name="Rinke C."/>
            <person name="Skarshewski A."/>
            <person name="Chaumeil P.A."/>
            <person name="Hugenholtz P."/>
        </authorList>
    </citation>
    <scope>NUCLEOTIDE SEQUENCE [LARGE SCALE GENOMIC DNA]</scope>
    <source>
        <strain evidence="2">UBA9667</strain>
    </source>
</reference>
<accession>A0A3D2SEZ2</accession>
<sequence>MYRHSVHRLKELLLEKAAINGWDIVQLEVLPDYVHIFIKATPSDSIAHIVSQLKGYTAYTLRNEFEMLRTRVPTLWTRSYYVETVGHISEQTVQKYIENQKNK</sequence>
<evidence type="ECO:0000259" key="1">
    <source>
        <dbReference type="SMART" id="SM01321"/>
    </source>
</evidence>
<dbReference type="GO" id="GO:0003677">
    <property type="term" value="F:DNA binding"/>
    <property type="evidence" value="ECO:0007669"/>
    <property type="project" value="InterPro"/>
</dbReference>
<dbReference type="Pfam" id="PF01797">
    <property type="entry name" value="Y1_Tnp"/>
    <property type="match status" value="1"/>
</dbReference>